<dbReference type="EMBL" id="JBBPBM010000097">
    <property type="protein sequence ID" value="KAK8508814.1"/>
    <property type="molecule type" value="Genomic_DNA"/>
</dbReference>
<keyword evidence="4" id="KW-1185">Reference proteome</keyword>
<dbReference type="InterPro" id="IPR027417">
    <property type="entry name" value="P-loop_NTPase"/>
</dbReference>
<feature type="domain" description="DC1" evidence="2">
    <location>
        <begin position="154"/>
        <end position="202"/>
    </location>
</feature>
<dbReference type="PANTHER" id="PTHR37807:SF4">
    <property type="entry name" value="DC1 DOMAIN-CONTAINING PROTEIN"/>
    <property type="match status" value="1"/>
</dbReference>
<accession>A0ABR2BNU7</accession>
<dbReference type="InterPro" id="IPR004146">
    <property type="entry name" value="DC1"/>
</dbReference>
<keyword evidence="1" id="KW-0677">Repeat</keyword>
<gene>
    <name evidence="3" type="ORF">V6N12_034916</name>
</gene>
<sequence>MEKLEVEQLDAPMILAVKGHLKSARNIVAYELAKHLKYPLIDQDEITPFLQNSQHLDDISFDIALTIASIQLKVLKLGVIVSTPLSQRTHLDNLKKQAESVGAVLVIIQCLPKDESSDFSIEEVPRLIVDTRKQNFVAEEFVSDELDKVRKRSHRHLHPLTFINKPIDEYEVECNRCQKSISGPYYQCFLRCDEYIFDKACAELPGDTEHVGKKCPEYLRLPQPEYLFPKDVRHNCKICKNKGKEFSDSCHDCLFQTNMKGEYLPIIVNHESHAHPLNLVMMPLSYNYEFRCSGCGDFGYSTSYRCYDCNFNLHVSCILLPQTISYALSGSPMILLNKVIWIKVFVKLVRRKEIQSTGFTTVRHVNPQLI</sequence>
<evidence type="ECO:0000256" key="1">
    <source>
        <dbReference type="ARBA" id="ARBA00022737"/>
    </source>
</evidence>
<proteinExistence type="predicted"/>
<comment type="caution">
    <text evidence="3">The sequence shown here is derived from an EMBL/GenBank/DDBJ whole genome shotgun (WGS) entry which is preliminary data.</text>
</comment>
<dbReference type="SUPFAM" id="SSF57889">
    <property type="entry name" value="Cysteine-rich domain"/>
    <property type="match status" value="2"/>
</dbReference>
<reference evidence="3 4" key="1">
    <citation type="journal article" date="2024" name="G3 (Bethesda)">
        <title>Genome assembly of Hibiscus sabdariffa L. provides insights into metabolisms of medicinal natural products.</title>
        <authorList>
            <person name="Kim T."/>
        </authorList>
    </citation>
    <scope>NUCLEOTIDE SEQUENCE [LARGE SCALE GENOMIC DNA]</scope>
    <source>
        <strain evidence="3">TK-2024</strain>
        <tissue evidence="3">Old leaves</tissue>
    </source>
</reference>
<dbReference type="Pfam" id="PF03107">
    <property type="entry name" value="C1_2"/>
    <property type="match status" value="2"/>
</dbReference>
<dbReference type="InterPro" id="IPR046349">
    <property type="entry name" value="C1-like_sf"/>
</dbReference>
<dbReference type="Proteomes" id="UP001472677">
    <property type="component" value="Unassembled WGS sequence"/>
</dbReference>
<evidence type="ECO:0000313" key="3">
    <source>
        <dbReference type="EMBL" id="KAK8508814.1"/>
    </source>
</evidence>
<evidence type="ECO:0000259" key="2">
    <source>
        <dbReference type="Pfam" id="PF03107"/>
    </source>
</evidence>
<name>A0ABR2BNU7_9ROSI</name>
<feature type="domain" description="DC1" evidence="2">
    <location>
        <begin position="272"/>
        <end position="318"/>
    </location>
</feature>
<organism evidence="3 4">
    <name type="scientific">Hibiscus sabdariffa</name>
    <name type="common">roselle</name>
    <dbReference type="NCBI Taxonomy" id="183260"/>
    <lineage>
        <taxon>Eukaryota</taxon>
        <taxon>Viridiplantae</taxon>
        <taxon>Streptophyta</taxon>
        <taxon>Embryophyta</taxon>
        <taxon>Tracheophyta</taxon>
        <taxon>Spermatophyta</taxon>
        <taxon>Magnoliopsida</taxon>
        <taxon>eudicotyledons</taxon>
        <taxon>Gunneridae</taxon>
        <taxon>Pentapetalae</taxon>
        <taxon>rosids</taxon>
        <taxon>malvids</taxon>
        <taxon>Malvales</taxon>
        <taxon>Malvaceae</taxon>
        <taxon>Malvoideae</taxon>
        <taxon>Hibiscus</taxon>
    </lineage>
</organism>
<protein>
    <recommendedName>
        <fullName evidence="2">DC1 domain-containing protein</fullName>
    </recommendedName>
</protein>
<evidence type="ECO:0000313" key="4">
    <source>
        <dbReference type="Proteomes" id="UP001472677"/>
    </source>
</evidence>
<dbReference type="Gene3D" id="3.40.50.300">
    <property type="entry name" value="P-loop containing nucleotide triphosphate hydrolases"/>
    <property type="match status" value="1"/>
</dbReference>
<dbReference type="PANTHER" id="PTHR37807">
    <property type="entry name" value="OS07G0160300 PROTEIN"/>
    <property type="match status" value="1"/>
</dbReference>